<dbReference type="AlphaFoldDB" id="A0A9N8HF79"/>
<organism evidence="2 3">
    <name type="scientific">Seminavis robusta</name>
    <dbReference type="NCBI Taxonomy" id="568900"/>
    <lineage>
        <taxon>Eukaryota</taxon>
        <taxon>Sar</taxon>
        <taxon>Stramenopiles</taxon>
        <taxon>Ochrophyta</taxon>
        <taxon>Bacillariophyta</taxon>
        <taxon>Bacillariophyceae</taxon>
        <taxon>Bacillariophycidae</taxon>
        <taxon>Naviculales</taxon>
        <taxon>Naviculaceae</taxon>
        <taxon>Seminavis</taxon>
    </lineage>
</organism>
<feature type="region of interest" description="Disordered" evidence="1">
    <location>
        <begin position="1"/>
        <end position="41"/>
    </location>
</feature>
<dbReference type="EMBL" id="CAICTM010000335">
    <property type="protein sequence ID" value="CAB9508183.1"/>
    <property type="molecule type" value="Genomic_DNA"/>
</dbReference>
<comment type="caution">
    <text evidence="2">The sequence shown here is derived from an EMBL/GenBank/DDBJ whole genome shotgun (WGS) entry which is preliminary data.</text>
</comment>
<dbReference type="Proteomes" id="UP001153069">
    <property type="component" value="Unassembled WGS sequence"/>
</dbReference>
<proteinExistence type="predicted"/>
<sequence length="112" mass="12843">MSTPLPSAAKLEAQATKDQASSVPPRPEEIRHGTVTEPDVPNNFRGGRGWWACENCDSSKYFNRRVKEWICSNCQYRNFTVPKNECPAEKLRRKVVRSRELQKGKSAGGWFW</sequence>
<name>A0A9N8HF79_9STRA</name>
<accession>A0A9N8HF79</accession>
<evidence type="ECO:0000256" key="1">
    <source>
        <dbReference type="SAM" id="MobiDB-lite"/>
    </source>
</evidence>
<gene>
    <name evidence="2" type="ORF">SEMRO_336_G120440.1</name>
</gene>
<protein>
    <submittedName>
        <fullName evidence="2">Uncharacterized protein</fullName>
    </submittedName>
</protein>
<evidence type="ECO:0000313" key="2">
    <source>
        <dbReference type="EMBL" id="CAB9508183.1"/>
    </source>
</evidence>
<evidence type="ECO:0000313" key="3">
    <source>
        <dbReference type="Proteomes" id="UP001153069"/>
    </source>
</evidence>
<keyword evidence="3" id="KW-1185">Reference proteome</keyword>
<reference evidence="2" key="1">
    <citation type="submission" date="2020-06" db="EMBL/GenBank/DDBJ databases">
        <authorList>
            <consortium name="Plant Systems Biology data submission"/>
        </authorList>
    </citation>
    <scope>NUCLEOTIDE SEQUENCE</scope>
    <source>
        <strain evidence="2">D6</strain>
    </source>
</reference>